<feature type="chain" id="PRO_5025594149" evidence="2">
    <location>
        <begin position="35"/>
        <end position="77"/>
    </location>
</feature>
<feature type="signal peptide" evidence="2">
    <location>
        <begin position="1"/>
        <end position="34"/>
    </location>
</feature>
<sequence length="77" mass="8240">MSSSSSCCIWRSSSSCWRLAFLRSFFFLLRDILAEAPPAPPAPSGPTATGPPRSSLGAVLTSDPGRRSPIFCHWVAS</sequence>
<evidence type="ECO:0000313" key="3">
    <source>
        <dbReference type="EMBL" id="MXU83739.1"/>
    </source>
</evidence>
<evidence type="ECO:0000256" key="1">
    <source>
        <dbReference type="SAM" id="MobiDB-lite"/>
    </source>
</evidence>
<feature type="region of interest" description="Disordered" evidence="1">
    <location>
        <begin position="39"/>
        <end position="68"/>
    </location>
</feature>
<organism evidence="3">
    <name type="scientific">Ixodes ricinus</name>
    <name type="common">Common tick</name>
    <name type="synonym">Acarus ricinus</name>
    <dbReference type="NCBI Taxonomy" id="34613"/>
    <lineage>
        <taxon>Eukaryota</taxon>
        <taxon>Metazoa</taxon>
        <taxon>Ecdysozoa</taxon>
        <taxon>Arthropoda</taxon>
        <taxon>Chelicerata</taxon>
        <taxon>Arachnida</taxon>
        <taxon>Acari</taxon>
        <taxon>Parasitiformes</taxon>
        <taxon>Ixodida</taxon>
        <taxon>Ixodoidea</taxon>
        <taxon>Ixodidae</taxon>
        <taxon>Ixodinae</taxon>
        <taxon>Ixodes</taxon>
    </lineage>
</organism>
<proteinExistence type="predicted"/>
<name>A0A6B0TUN5_IXORI</name>
<reference evidence="3" key="1">
    <citation type="submission" date="2019-12" db="EMBL/GenBank/DDBJ databases">
        <title>An insight into the sialome of adult female Ixodes ricinus ticks feeding for 6 days.</title>
        <authorList>
            <person name="Perner J."/>
            <person name="Ribeiro J.M.C."/>
        </authorList>
    </citation>
    <scope>NUCLEOTIDE SEQUENCE</scope>
    <source>
        <strain evidence="3">Semi-engorged</strain>
        <tissue evidence="3">Salivary glands</tissue>
    </source>
</reference>
<dbReference type="EMBL" id="GIFC01001656">
    <property type="protein sequence ID" value="MXU83739.1"/>
    <property type="molecule type" value="Transcribed_RNA"/>
</dbReference>
<protein>
    <submittedName>
        <fullName evidence="3">Putative secreted protein</fullName>
    </submittedName>
</protein>
<accession>A0A6B0TUN5</accession>
<keyword evidence="2" id="KW-0732">Signal</keyword>
<dbReference type="AlphaFoldDB" id="A0A6B0TUN5"/>
<evidence type="ECO:0000256" key="2">
    <source>
        <dbReference type="SAM" id="SignalP"/>
    </source>
</evidence>